<dbReference type="AlphaFoldDB" id="A0A2G5EJW6"/>
<protein>
    <submittedName>
        <fullName evidence="1">Uncharacterized protein</fullName>
    </submittedName>
</protein>
<sequence>MEQFCYLFIKNPMHCVRCIVEDASTSHDILIIHSEISNLTWQECAIIWFWLGGALRNEGRHFEELIFNRSNVLNG</sequence>
<keyword evidence="2" id="KW-1185">Reference proteome</keyword>
<dbReference type="InParanoid" id="A0A2G5EJW6"/>
<proteinExistence type="predicted"/>
<organism evidence="1 2">
    <name type="scientific">Aquilegia coerulea</name>
    <name type="common">Rocky mountain columbine</name>
    <dbReference type="NCBI Taxonomy" id="218851"/>
    <lineage>
        <taxon>Eukaryota</taxon>
        <taxon>Viridiplantae</taxon>
        <taxon>Streptophyta</taxon>
        <taxon>Embryophyta</taxon>
        <taxon>Tracheophyta</taxon>
        <taxon>Spermatophyta</taxon>
        <taxon>Magnoliopsida</taxon>
        <taxon>Ranunculales</taxon>
        <taxon>Ranunculaceae</taxon>
        <taxon>Thalictroideae</taxon>
        <taxon>Aquilegia</taxon>
    </lineage>
</organism>
<evidence type="ECO:0000313" key="2">
    <source>
        <dbReference type="Proteomes" id="UP000230069"/>
    </source>
</evidence>
<dbReference type="Proteomes" id="UP000230069">
    <property type="component" value="Unassembled WGS sequence"/>
</dbReference>
<name>A0A2G5EJW6_AQUCA</name>
<evidence type="ECO:0000313" key="1">
    <source>
        <dbReference type="EMBL" id="PIA56062.1"/>
    </source>
</evidence>
<dbReference type="EMBL" id="KZ305024">
    <property type="protein sequence ID" value="PIA56062.1"/>
    <property type="molecule type" value="Genomic_DNA"/>
</dbReference>
<reference evidence="1 2" key="1">
    <citation type="submission" date="2017-09" db="EMBL/GenBank/DDBJ databases">
        <title>WGS assembly of Aquilegia coerulea Goldsmith.</title>
        <authorList>
            <person name="Hodges S."/>
            <person name="Kramer E."/>
            <person name="Nordborg M."/>
            <person name="Tomkins J."/>
            <person name="Borevitz J."/>
            <person name="Derieg N."/>
            <person name="Yan J."/>
            <person name="Mihaltcheva S."/>
            <person name="Hayes R.D."/>
            <person name="Rokhsar D."/>
        </authorList>
    </citation>
    <scope>NUCLEOTIDE SEQUENCE [LARGE SCALE GENOMIC DNA]</scope>
    <source>
        <strain evidence="2">cv. Goldsmith</strain>
    </source>
</reference>
<accession>A0A2G5EJW6</accession>
<gene>
    <name evidence="1" type="ORF">AQUCO_00700419v1</name>
</gene>